<keyword evidence="5" id="KW-1185">Reference proteome</keyword>
<comment type="caution">
    <text evidence="2">The sequence shown here is derived from an EMBL/GenBank/DDBJ whole genome shotgun (WGS) entry which is preliminary data.</text>
</comment>
<evidence type="ECO:0000313" key="2">
    <source>
        <dbReference type="EMBL" id="CAI3992189.1"/>
    </source>
</evidence>
<reference evidence="3" key="2">
    <citation type="submission" date="2024-04" db="EMBL/GenBank/DDBJ databases">
        <authorList>
            <person name="Chen Y."/>
            <person name="Shah S."/>
            <person name="Dougan E. K."/>
            <person name="Thang M."/>
            <person name="Chan C."/>
        </authorList>
    </citation>
    <scope>NUCLEOTIDE SEQUENCE [LARGE SCALE GENOMIC DNA]</scope>
</reference>
<dbReference type="EMBL" id="CAMXCT010001680">
    <property type="protein sequence ID" value="CAI3992189.1"/>
    <property type="molecule type" value="Genomic_DNA"/>
</dbReference>
<accession>A0A9P1CHP8</accession>
<dbReference type="EMBL" id="CAMXCT020001680">
    <property type="protein sequence ID" value="CAL1145564.1"/>
    <property type="molecule type" value="Genomic_DNA"/>
</dbReference>
<feature type="region of interest" description="Disordered" evidence="1">
    <location>
        <begin position="902"/>
        <end position="924"/>
    </location>
</feature>
<dbReference type="OrthoDB" id="418735at2759"/>
<dbReference type="Proteomes" id="UP001152797">
    <property type="component" value="Unassembled WGS sequence"/>
</dbReference>
<proteinExistence type="predicted"/>
<organism evidence="2">
    <name type="scientific">Cladocopium goreaui</name>
    <dbReference type="NCBI Taxonomy" id="2562237"/>
    <lineage>
        <taxon>Eukaryota</taxon>
        <taxon>Sar</taxon>
        <taxon>Alveolata</taxon>
        <taxon>Dinophyceae</taxon>
        <taxon>Suessiales</taxon>
        <taxon>Symbiodiniaceae</taxon>
        <taxon>Cladocopium</taxon>
    </lineage>
</organism>
<evidence type="ECO:0000313" key="5">
    <source>
        <dbReference type="Proteomes" id="UP001152797"/>
    </source>
</evidence>
<gene>
    <name evidence="2" type="ORF">C1SCF055_LOCUS19037</name>
</gene>
<dbReference type="EMBL" id="CAMXCT030001680">
    <property type="protein sequence ID" value="CAL4779501.1"/>
    <property type="molecule type" value="Genomic_DNA"/>
</dbReference>
<evidence type="ECO:0000313" key="3">
    <source>
        <dbReference type="EMBL" id="CAL1145564.1"/>
    </source>
</evidence>
<evidence type="ECO:0000256" key="1">
    <source>
        <dbReference type="SAM" id="MobiDB-lite"/>
    </source>
</evidence>
<protein>
    <submittedName>
        <fullName evidence="4">RNase H type-1 domain-containing protein</fullName>
    </submittedName>
</protein>
<sequence>MVETAIQGRLKTTNAAIQQDDLAWYVGQPAQIMTLQNRWKFFMSQMNWSHDQTNQWPSDVFFSPVDGILQIDHYHADSHETAKIPETIEDPIEDLDDCDDSSPPSTQYAVLPKLVPGEYGVLRVHPDVTVASLIDLWSQPLQPVAGWQPHQAMQKLRETEMPPKAILSPMPLTPESQALLDQIDMQAKSTIPILHRSSTDLTLYDIVEGSTWRQIVEWHPKLKTAKQDIFGDLHEATVFRSPSEVNDEIYEPVQPTIVESQLNALSGVHFEPLVPYNTDILVLHCEGDEEARNAFLRFWMTEDHITWYHQVGRQCNYQLIDDTTWRLIFRPKLPNPAMPLKVFVEALAWRLWKTGFMALQTNTGYDTIIKRLSKVLIRCNFAPSTPIATFLTILRHVYQLFGQGQPSMLASGRRCTEPATIWDLFDRLPKSGPIIIHFSPPMSGGGPNERNPTAKQDSLRIAQAGVANLLLDLGLDLPAVTTTTTAILDFAGLPRIHHLLQTDSASEAIQHLRQICTEAQIELPRKAASLHLAAAKTKKQKMQRNNKFHQNIDVQQYQLEEGFFRNEDQTPAMLHSQFSWHATGVTLMSTSTAQDLLATTTERAADELAIYVVGDFAIPPAFTVVSTNAPAFDSQGRRVLLNGRLIQLGHRHIQPMPPTEVELDHSKIQILAVTLWKTDFDEAMWQRLCQAPVKTTRDLLALEGYQDTMSKPWGRSFRAKGLPVEASKADSIQFHAEFHRGPRLQSLLKRSGFNRIFMIPKTPEEITDGAWKVIWLAMSPSMIESKSANLTGAAGLVRGSKSVGLRIEAGAYQQAWLKLKPDQTPPDNRMMPLTYRLQPFPVGTTKEILQEWTASYDWTTKPLRPVGAKQWLICSEKPPPILMMFNSQPILTQQVVNRPAAATSAIAAGPRPKPPSKHDRSDNTISVFKTGDPYMDPWMKQKPHTPAVSKEATLMTAATAKAPQEASQRQPDGPIQEMFQQQDNRIQAIETAMTQLQATQQQKATDTDAKLTQLGQTLSQHMTLSSQNFDQIYTEQKSMTQSIAQAMQRQDDRLAQSMDELKALFLQSRGIKRPPAESAGDMEDQESHFGMLLAAKCHCLPKLPEEHKYSHRSFDQLRQPDKRRLAVPIILPFRLHPCHGIRIGRTLTRILQPNVIASLRSHFDMLLAAKCHCLPKAIKATKSTTARGSCGWSPDELKNLPPCCIRDLMLLLDQHYAKGNAVADHAAQLAQTRLARPLTHKMDELRKQQFYFDEHLLLQLQMRADLACMRARLIKDEINYVDPDRPKQLLYDWNPAEVRQFTISDDLQYVAHASRWGTGYTAMLMAWTQTLQWPLEPDTNKPPTGVSWVELAVNFLLTTGRSIPLNIREEGQSRYKNEEDNPGFDMRAHCFTRMVNSFRDSLAHLQYLVQHDIMPTMTPHKVKSICVLGSKHLKQGIAYRPIMLKQRETLDVLMKFLQPTETGEAPTFRNHPDLPFCTPVIFSELPDPADNTLADRSRRYNQRRREIRMTRS</sequence>
<evidence type="ECO:0000313" key="4">
    <source>
        <dbReference type="EMBL" id="CAL4779501.1"/>
    </source>
</evidence>
<name>A0A9P1CHP8_9DINO</name>
<reference evidence="2" key="1">
    <citation type="submission" date="2022-10" db="EMBL/GenBank/DDBJ databases">
        <authorList>
            <person name="Chen Y."/>
            <person name="Dougan E. K."/>
            <person name="Chan C."/>
            <person name="Rhodes N."/>
            <person name="Thang M."/>
        </authorList>
    </citation>
    <scope>NUCLEOTIDE SEQUENCE</scope>
</reference>